<feature type="domain" description="HTH tetR-type" evidence="3">
    <location>
        <begin position="12"/>
        <end position="72"/>
    </location>
</feature>
<dbReference type="SUPFAM" id="SSF46689">
    <property type="entry name" value="Homeodomain-like"/>
    <property type="match status" value="1"/>
</dbReference>
<dbReference type="InterPro" id="IPR009057">
    <property type="entry name" value="Homeodomain-like_sf"/>
</dbReference>
<gene>
    <name evidence="4" type="ORF">BTM25_15810</name>
</gene>
<feature type="DNA-binding region" description="H-T-H motif" evidence="2">
    <location>
        <begin position="35"/>
        <end position="54"/>
    </location>
</feature>
<dbReference type="RefSeq" id="WP_103562026.1">
    <property type="nucleotide sequence ID" value="NZ_MTBP01000001.1"/>
</dbReference>
<dbReference type="GO" id="GO:0000976">
    <property type="term" value="F:transcription cis-regulatory region binding"/>
    <property type="evidence" value="ECO:0007669"/>
    <property type="project" value="TreeGrafter"/>
</dbReference>
<dbReference type="Pfam" id="PF00440">
    <property type="entry name" value="TetR_N"/>
    <property type="match status" value="1"/>
</dbReference>
<dbReference type="Proteomes" id="UP000242367">
    <property type="component" value="Unassembled WGS sequence"/>
</dbReference>
<dbReference type="Gene3D" id="1.10.357.10">
    <property type="entry name" value="Tetracycline Repressor, domain 2"/>
    <property type="match status" value="1"/>
</dbReference>
<dbReference type="InterPro" id="IPR036271">
    <property type="entry name" value="Tet_transcr_reg_TetR-rel_C_sf"/>
</dbReference>
<name>A0A2P4UQ47_9ACTN</name>
<accession>A0A2P4UQ47</accession>
<protein>
    <submittedName>
        <fullName evidence="4">Transcriptional regulator BetI</fullName>
    </submittedName>
</protein>
<evidence type="ECO:0000256" key="1">
    <source>
        <dbReference type="ARBA" id="ARBA00023125"/>
    </source>
</evidence>
<dbReference type="InterPro" id="IPR041678">
    <property type="entry name" value="TetR_C_16"/>
</dbReference>
<keyword evidence="5" id="KW-1185">Reference proteome</keyword>
<dbReference type="EMBL" id="MTBP01000001">
    <property type="protein sequence ID" value="POM27170.1"/>
    <property type="molecule type" value="Genomic_DNA"/>
</dbReference>
<proteinExistence type="predicted"/>
<dbReference type="PANTHER" id="PTHR30055:SF235">
    <property type="entry name" value="TRANSCRIPTIONAL REGULATORY PROTEIN"/>
    <property type="match status" value="1"/>
</dbReference>
<dbReference type="PRINTS" id="PR00455">
    <property type="entry name" value="HTHTETR"/>
</dbReference>
<evidence type="ECO:0000259" key="3">
    <source>
        <dbReference type="PROSITE" id="PS50977"/>
    </source>
</evidence>
<dbReference type="PANTHER" id="PTHR30055">
    <property type="entry name" value="HTH-TYPE TRANSCRIPTIONAL REGULATOR RUTR"/>
    <property type="match status" value="1"/>
</dbReference>
<reference evidence="4 5" key="1">
    <citation type="journal article" date="2017" name="Chemistry">
        <title>Isolation, Biosynthesis and Chemical Modifications of Rubterolones A-F: Rare Tropolone Alkaloids from Actinomadura sp. 5-2.</title>
        <authorList>
            <person name="Guo H."/>
            <person name="Benndorf R."/>
            <person name="Leichnitz D."/>
            <person name="Klassen J.L."/>
            <person name="Vollmers J."/>
            <person name="Gorls H."/>
            <person name="Steinacker M."/>
            <person name="Weigel C."/>
            <person name="Dahse H.M."/>
            <person name="Kaster A.K."/>
            <person name="de Beer Z.W."/>
            <person name="Poulsen M."/>
            <person name="Beemelmanns C."/>
        </authorList>
    </citation>
    <scope>NUCLEOTIDE SEQUENCE [LARGE SCALE GENOMIC DNA]</scope>
    <source>
        <strain evidence="4 5">5-2</strain>
    </source>
</reference>
<dbReference type="SUPFAM" id="SSF48498">
    <property type="entry name" value="Tetracyclin repressor-like, C-terminal domain"/>
    <property type="match status" value="1"/>
</dbReference>
<sequence>MAEHTGRAAKRAATARRILDAARAEFAEHGLQATTVRSIARRAGVDPSLVLQHYGSKDKLFALAIDLGTEWPGEDVPAHLARVLDVRLDEPSPQVRALVRSMLTAPEATSAMKAFLDDRTRNLAATTDDPDADLRAALTVTSILGLVVARHFLRLDALADISDEQVERIVRPWAGASLPDAPGNAADAPSC</sequence>
<dbReference type="PROSITE" id="PS50977">
    <property type="entry name" value="HTH_TETR_2"/>
    <property type="match status" value="1"/>
</dbReference>
<dbReference type="InterPro" id="IPR001647">
    <property type="entry name" value="HTH_TetR"/>
</dbReference>
<evidence type="ECO:0000256" key="2">
    <source>
        <dbReference type="PROSITE-ProRule" id="PRU00335"/>
    </source>
</evidence>
<organism evidence="4 5">
    <name type="scientific">Actinomadura rubteroloni</name>
    <dbReference type="NCBI Taxonomy" id="1926885"/>
    <lineage>
        <taxon>Bacteria</taxon>
        <taxon>Bacillati</taxon>
        <taxon>Actinomycetota</taxon>
        <taxon>Actinomycetes</taxon>
        <taxon>Streptosporangiales</taxon>
        <taxon>Thermomonosporaceae</taxon>
        <taxon>Actinomadura</taxon>
    </lineage>
</organism>
<comment type="caution">
    <text evidence="4">The sequence shown here is derived from an EMBL/GenBank/DDBJ whole genome shotgun (WGS) entry which is preliminary data.</text>
</comment>
<dbReference type="InterPro" id="IPR050109">
    <property type="entry name" value="HTH-type_TetR-like_transc_reg"/>
</dbReference>
<keyword evidence="1 2" id="KW-0238">DNA-binding</keyword>
<dbReference type="Pfam" id="PF17920">
    <property type="entry name" value="TetR_C_16"/>
    <property type="match status" value="1"/>
</dbReference>
<dbReference type="GO" id="GO:0003700">
    <property type="term" value="F:DNA-binding transcription factor activity"/>
    <property type="evidence" value="ECO:0007669"/>
    <property type="project" value="TreeGrafter"/>
</dbReference>
<dbReference type="Gene3D" id="1.10.10.60">
    <property type="entry name" value="Homeodomain-like"/>
    <property type="match status" value="1"/>
</dbReference>
<evidence type="ECO:0000313" key="5">
    <source>
        <dbReference type="Proteomes" id="UP000242367"/>
    </source>
</evidence>
<dbReference type="AlphaFoldDB" id="A0A2P4UQ47"/>
<evidence type="ECO:0000313" key="4">
    <source>
        <dbReference type="EMBL" id="POM27170.1"/>
    </source>
</evidence>